<keyword evidence="2" id="KW-0645">Protease</keyword>
<dbReference type="SUPFAM" id="SSF54001">
    <property type="entry name" value="Cysteine proteinases"/>
    <property type="match status" value="1"/>
</dbReference>
<sequence length="273" mass="30044">MTPPDIRLRLGCRFRLELPQPTPMIALLNVHFSQISDLEKPDHVVTAPGVPLTAYRDGFGNWCTRFVAPAGDLTLSTDAIIRVSGAVDAHPGEAPQVPVEYLPDNTLVYLLGSRYCETDLLSDIAWSLFGSVPSGAARVQAICDYVHNHIRFDYLKADATRGAAGAHAAGEGVCRDFAHLAIALCRCMNIPARYCTGYLGDVGTTPPYPPGDFAAWMEVWLGHRWWTFDARNNTPRIGRVLVAQGRDAADVPLLHSFGANELREFVVWTDEIR</sequence>
<dbReference type="Proteomes" id="UP000249165">
    <property type="component" value="Unassembled WGS sequence"/>
</dbReference>
<protein>
    <submittedName>
        <fullName evidence="2">Transglutaminase-like putative cysteine protease</fullName>
    </submittedName>
</protein>
<reference evidence="2 3" key="1">
    <citation type="submission" date="2018-06" db="EMBL/GenBank/DDBJ databases">
        <title>Genomic Encyclopedia of Archaeal and Bacterial Type Strains, Phase II (KMG-II): from individual species to whole genera.</title>
        <authorList>
            <person name="Goeker M."/>
        </authorList>
    </citation>
    <scope>NUCLEOTIDE SEQUENCE [LARGE SCALE GENOMIC DNA]</scope>
    <source>
        <strain evidence="2 3">DSM 22011</strain>
    </source>
</reference>
<gene>
    <name evidence="2" type="ORF">ATI53_1003137</name>
</gene>
<dbReference type="GO" id="GO:0006508">
    <property type="term" value="P:proteolysis"/>
    <property type="evidence" value="ECO:0007669"/>
    <property type="project" value="UniProtKB-KW"/>
</dbReference>
<dbReference type="InterPro" id="IPR038765">
    <property type="entry name" value="Papain-like_cys_pep_sf"/>
</dbReference>
<dbReference type="AlphaFoldDB" id="A0A327YN82"/>
<name>A0A327YN82_9RHOB</name>
<dbReference type="InterPro" id="IPR002931">
    <property type="entry name" value="Transglutaminase-like"/>
</dbReference>
<evidence type="ECO:0000313" key="2">
    <source>
        <dbReference type="EMBL" id="RAK21981.1"/>
    </source>
</evidence>
<comment type="caution">
    <text evidence="2">The sequence shown here is derived from an EMBL/GenBank/DDBJ whole genome shotgun (WGS) entry which is preliminary data.</text>
</comment>
<dbReference type="SMART" id="SM00460">
    <property type="entry name" value="TGc"/>
    <property type="match status" value="1"/>
</dbReference>
<evidence type="ECO:0000313" key="3">
    <source>
        <dbReference type="Proteomes" id="UP000249165"/>
    </source>
</evidence>
<keyword evidence="2" id="KW-0378">Hydrolase</keyword>
<dbReference type="Gene3D" id="3.10.620.30">
    <property type="match status" value="1"/>
</dbReference>
<dbReference type="GO" id="GO:0008233">
    <property type="term" value="F:peptidase activity"/>
    <property type="evidence" value="ECO:0007669"/>
    <property type="project" value="UniProtKB-KW"/>
</dbReference>
<accession>A0A327YN82</accession>
<dbReference type="Pfam" id="PF01841">
    <property type="entry name" value="Transglut_core"/>
    <property type="match status" value="1"/>
</dbReference>
<feature type="domain" description="Transglutaminase-like" evidence="1">
    <location>
        <begin position="166"/>
        <end position="232"/>
    </location>
</feature>
<keyword evidence="3" id="KW-1185">Reference proteome</keyword>
<dbReference type="PANTHER" id="PTHR33490">
    <property type="entry name" value="BLR5614 PROTEIN-RELATED"/>
    <property type="match status" value="1"/>
</dbReference>
<dbReference type="PANTHER" id="PTHR33490:SF12">
    <property type="entry name" value="BLL5557 PROTEIN"/>
    <property type="match status" value="1"/>
</dbReference>
<dbReference type="EMBL" id="QLMG01000003">
    <property type="protein sequence ID" value="RAK21981.1"/>
    <property type="molecule type" value="Genomic_DNA"/>
</dbReference>
<evidence type="ECO:0000259" key="1">
    <source>
        <dbReference type="SMART" id="SM00460"/>
    </source>
</evidence>
<dbReference type="Gene3D" id="2.60.40.2250">
    <property type="match status" value="1"/>
</dbReference>
<organism evidence="2 3">
    <name type="scientific">Salipiger aestuarii</name>
    <dbReference type="NCBI Taxonomy" id="568098"/>
    <lineage>
        <taxon>Bacteria</taxon>
        <taxon>Pseudomonadati</taxon>
        <taxon>Pseudomonadota</taxon>
        <taxon>Alphaproteobacteria</taxon>
        <taxon>Rhodobacterales</taxon>
        <taxon>Roseobacteraceae</taxon>
        <taxon>Salipiger</taxon>
    </lineage>
</organism>
<proteinExistence type="predicted"/>